<keyword evidence="9 11" id="KW-0862">Zinc</keyword>
<dbReference type="GO" id="GO:0000209">
    <property type="term" value="P:protein polyubiquitination"/>
    <property type="evidence" value="ECO:0007669"/>
    <property type="project" value="TreeGrafter"/>
</dbReference>
<accession>A0A8X6MIT9</accession>
<evidence type="ECO:0000256" key="8">
    <source>
        <dbReference type="ARBA" id="ARBA00022771"/>
    </source>
</evidence>
<protein>
    <recommendedName>
        <fullName evidence="4">RING-type E3 ubiquitin transferase</fullName>
        <ecNumber evidence="4">2.3.2.27</ecNumber>
    </recommendedName>
</protein>
<evidence type="ECO:0000256" key="6">
    <source>
        <dbReference type="ARBA" id="ARBA00022679"/>
    </source>
</evidence>
<gene>
    <name evidence="16" type="primary">Rc3h1</name>
    <name evidence="16" type="ORF">NPIL_635892</name>
</gene>
<dbReference type="InterPro" id="IPR048575">
    <property type="entry name" value="Roquin_1_2-like_ROQ"/>
</dbReference>
<feature type="coiled-coil region" evidence="12">
    <location>
        <begin position="983"/>
        <end position="1052"/>
    </location>
</feature>
<comment type="subcellular location">
    <subcellularLocation>
        <location evidence="2">Cytoplasm</location>
        <location evidence="2">P-body</location>
    </subcellularLocation>
</comment>
<evidence type="ECO:0000313" key="17">
    <source>
        <dbReference type="Proteomes" id="UP000887013"/>
    </source>
</evidence>
<evidence type="ECO:0000256" key="3">
    <source>
        <dbReference type="ARBA" id="ARBA00004906"/>
    </source>
</evidence>
<dbReference type="PROSITE" id="PS50103">
    <property type="entry name" value="ZF_C3H1"/>
    <property type="match status" value="1"/>
</dbReference>
<dbReference type="EMBL" id="BMAW01046468">
    <property type="protein sequence ID" value="GFS55604.1"/>
    <property type="molecule type" value="Genomic_DNA"/>
</dbReference>
<dbReference type="SUPFAM" id="SSF57850">
    <property type="entry name" value="RING/U-box"/>
    <property type="match status" value="1"/>
</dbReference>
<name>A0A8X6MIT9_NEPPI</name>
<dbReference type="PANTHER" id="PTHR13139:SF54">
    <property type="entry name" value="RING-TYPE E3 UBIQUITIN TRANSFERASE"/>
    <property type="match status" value="1"/>
</dbReference>
<dbReference type="GO" id="GO:0035613">
    <property type="term" value="F:RNA stem-loop binding"/>
    <property type="evidence" value="ECO:0007669"/>
    <property type="project" value="TreeGrafter"/>
</dbReference>
<dbReference type="PROSITE" id="PS50089">
    <property type="entry name" value="ZF_RING_2"/>
    <property type="match status" value="1"/>
</dbReference>
<dbReference type="GO" id="GO:0000932">
    <property type="term" value="C:P-body"/>
    <property type="evidence" value="ECO:0007669"/>
    <property type="project" value="UniProtKB-SubCell"/>
</dbReference>
<dbReference type="GO" id="GO:0006511">
    <property type="term" value="P:ubiquitin-dependent protein catabolic process"/>
    <property type="evidence" value="ECO:0007669"/>
    <property type="project" value="TreeGrafter"/>
</dbReference>
<dbReference type="OrthoDB" id="10067217at2759"/>
<evidence type="ECO:0000313" key="16">
    <source>
        <dbReference type="EMBL" id="GFS55604.1"/>
    </source>
</evidence>
<evidence type="ECO:0000256" key="12">
    <source>
        <dbReference type="SAM" id="Coils"/>
    </source>
</evidence>
<evidence type="ECO:0000256" key="11">
    <source>
        <dbReference type="PROSITE-ProRule" id="PRU00723"/>
    </source>
</evidence>
<dbReference type="Pfam" id="PF21206">
    <property type="entry name" value="Roquin_1_2-like_ROQ"/>
    <property type="match status" value="1"/>
</dbReference>
<comment type="caution">
    <text evidence="16">The sequence shown here is derived from an EMBL/GenBank/DDBJ whole genome shotgun (WGS) entry which is preliminary data.</text>
</comment>
<dbReference type="InterPro" id="IPR052249">
    <property type="entry name" value="Roquin_domain"/>
</dbReference>
<evidence type="ECO:0000256" key="1">
    <source>
        <dbReference type="ARBA" id="ARBA00000900"/>
    </source>
</evidence>
<evidence type="ECO:0000256" key="13">
    <source>
        <dbReference type="SAM" id="MobiDB-lite"/>
    </source>
</evidence>
<evidence type="ECO:0000256" key="5">
    <source>
        <dbReference type="ARBA" id="ARBA00022490"/>
    </source>
</evidence>
<proteinExistence type="predicted"/>
<dbReference type="Proteomes" id="UP000887013">
    <property type="component" value="Unassembled WGS sequence"/>
</dbReference>
<dbReference type="Gene3D" id="4.10.1000.10">
    <property type="entry name" value="Zinc finger, CCCH-type"/>
    <property type="match status" value="1"/>
</dbReference>
<dbReference type="InterPro" id="IPR000571">
    <property type="entry name" value="Znf_CCCH"/>
</dbReference>
<dbReference type="InterPro" id="IPR036855">
    <property type="entry name" value="Znf_CCCH_sf"/>
</dbReference>
<dbReference type="Gene3D" id="3.30.40.10">
    <property type="entry name" value="Zinc/RING finger domain, C3HC4 (zinc finger)"/>
    <property type="match status" value="1"/>
</dbReference>
<organism evidence="16 17">
    <name type="scientific">Nephila pilipes</name>
    <name type="common">Giant wood spider</name>
    <name type="synonym">Nephila maculata</name>
    <dbReference type="NCBI Taxonomy" id="299642"/>
    <lineage>
        <taxon>Eukaryota</taxon>
        <taxon>Metazoa</taxon>
        <taxon>Ecdysozoa</taxon>
        <taxon>Arthropoda</taxon>
        <taxon>Chelicerata</taxon>
        <taxon>Arachnida</taxon>
        <taxon>Araneae</taxon>
        <taxon>Araneomorphae</taxon>
        <taxon>Entelegynae</taxon>
        <taxon>Araneoidea</taxon>
        <taxon>Nephilidae</taxon>
        <taxon>Nephila</taxon>
    </lineage>
</organism>
<dbReference type="GO" id="GO:0008270">
    <property type="term" value="F:zinc ion binding"/>
    <property type="evidence" value="ECO:0007669"/>
    <property type="project" value="UniProtKB-KW"/>
</dbReference>
<evidence type="ECO:0000259" key="14">
    <source>
        <dbReference type="PROSITE" id="PS50089"/>
    </source>
</evidence>
<dbReference type="FunFam" id="4.10.1000.10:FF:000004">
    <property type="entry name" value="roquin-1 isoform X2"/>
    <property type="match status" value="1"/>
</dbReference>
<dbReference type="Pfam" id="PF14634">
    <property type="entry name" value="zf-RING_5"/>
    <property type="match status" value="1"/>
</dbReference>
<dbReference type="GO" id="GO:0061630">
    <property type="term" value="F:ubiquitin protein ligase activity"/>
    <property type="evidence" value="ECO:0007669"/>
    <property type="project" value="UniProtKB-EC"/>
</dbReference>
<dbReference type="GO" id="GO:0003729">
    <property type="term" value="F:mRNA binding"/>
    <property type="evidence" value="ECO:0007669"/>
    <property type="project" value="TreeGrafter"/>
</dbReference>
<evidence type="ECO:0000256" key="4">
    <source>
        <dbReference type="ARBA" id="ARBA00012483"/>
    </source>
</evidence>
<sequence length="1106" mass="123155">MPIQAPQWTDFLSCLICYNEFESNIRRPISLGCGHTICKSCLSKLQRKQCPFDQTVINTDINQLPENYALLQLVGGPMPEKSPPITPLVSEEDYKHYLEVKKCIEELALYLKSPSGIANGILQNCQLSRPMQRKLVTLVNCQLVEEEGRSRGMRAARSLGERSVTELILQHQNPQQLSANLWAAVRARGCQFLGPAMQEEVLKLVLLALEDGSALSRKVLVMFVVQRLAPQFPQASKTSIGHVVQLLYRASCFKVSKREGDSSLMQLKDEFRTYEALRREHDAQVVQIATEAGLRIAPEQWSSLLYGDTAHKSHMQSIVDKLQTPQSFAQSVQELVIALQRTGDPGNLSVLRPYLELLAGIDPSPDIPPPSWEALKNAQEAAKIVVKGLIDFIQNFGKSKLQEDRLNMNAKYKTSMCRDLIQRRNCPRGLNCTFAHSQEELDKFRARSRRSTSGGQTFESSSKSPNPDDSNYGFNDDDLYACSSSVTIDSYMASNTPLTSPDCGMSDYIYDGSYLSEASSSETENSVAENSSKTHLFSAKNSNKCSLAKSTSQPVTYPSVQTSHKLNPESPAFQPLATKLPQVQPLQSSYQTLPNTVLGVIPSVITGLPATKVKLSSKSLSQTTAQNTSCLSTCDTSSVSCLQPVCYVNPVKSDLNMSLSPKPVMKNQILMVKMWRYLKTNNPDNYEDACDEDLESYSKFQKTDKGRGVKKSQDRNCLLSVEDEICMDYQTLTSLQQRKKQLLAQLDSNKSPKSFCLTIAENGIVSSPNVGTDSVLKTTDDCGMISFYSPWTSPSVFPYGSSTHCTGSDYNNSLNSYSSDVNSSVAKEEIGNGLLEMDFSNCALFSPSEKDEFIPFEPPLVSKYGPISRCSKSLIRATAPIQVNAVSQMGELTIPTSVVRHPLPSASFAPSFYATNTSDFTVPLAIIPDQYLPVVKSASVVFPVNVENSVCLTKESEVMRIGNVNRAEIFRFTDESAGDNLYQLQMEELIQENELNTQDLEEELWEIEKTIQEKEQNILKMEEFRLEKELNTQHLEKELMEIEKTIQEKEQNMLKDSARYINHPFKQKYDLNAGGSVPTSIGPWPSQSLENIPLKSSEVLSGFQDQ</sequence>
<dbReference type="GO" id="GO:0000288">
    <property type="term" value="P:nuclear-transcribed mRNA catabolic process, deadenylation-dependent decay"/>
    <property type="evidence" value="ECO:0007669"/>
    <property type="project" value="TreeGrafter"/>
</dbReference>
<keyword evidence="10" id="KW-0694">RNA-binding</keyword>
<evidence type="ECO:0000256" key="7">
    <source>
        <dbReference type="ARBA" id="ARBA00022723"/>
    </source>
</evidence>
<reference evidence="16" key="1">
    <citation type="submission" date="2020-08" db="EMBL/GenBank/DDBJ databases">
        <title>Multicomponent nature underlies the extraordinary mechanical properties of spider dragline silk.</title>
        <authorList>
            <person name="Kono N."/>
            <person name="Nakamura H."/>
            <person name="Mori M."/>
            <person name="Yoshida Y."/>
            <person name="Ohtoshi R."/>
            <person name="Malay A.D."/>
            <person name="Moran D.A.P."/>
            <person name="Tomita M."/>
            <person name="Numata K."/>
            <person name="Arakawa K."/>
        </authorList>
    </citation>
    <scope>NUCLEOTIDE SEQUENCE</scope>
</reference>
<feature type="zinc finger region" description="C3H1-type" evidence="11">
    <location>
        <begin position="411"/>
        <end position="439"/>
    </location>
</feature>
<dbReference type="InterPro" id="IPR001841">
    <property type="entry name" value="Znf_RING"/>
</dbReference>
<evidence type="ECO:0000259" key="15">
    <source>
        <dbReference type="PROSITE" id="PS50103"/>
    </source>
</evidence>
<dbReference type="SMART" id="SM00184">
    <property type="entry name" value="RING"/>
    <property type="match status" value="1"/>
</dbReference>
<dbReference type="InterPro" id="IPR041523">
    <property type="entry name" value="ROQ_II"/>
</dbReference>
<dbReference type="SUPFAM" id="SSF90229">
    <property type="entry name" value="CCCH zinc finger"/>
    <property type="match status" value="1"/>
</dbReference>
<keyword evidence="7 11" id="KW-0479">Metal-binding</keyword>
<keyword evidence="17" id="KW-1185">Reference proteome</keyword>
<keyword evidence="8 11" id="KW-0863">Zinc-finger</keyword>
<feature type="region of interest" description="Disordered" evidence="13">
    <location>
        <begin position="444"/>
        <end position="470"/>
    </location>
</feature>
<feature type="domain" description="C3H1-type" evidence="15">
    <location>
        <begin position="411"/>
        <end position="439"/>
    </location>
</feature>
<keyword evidence="12" id="KW-0175">Coiled coil</keyword>
<comment type="pathway">
    <text evidence="3">Protein modification; protein ubiquitination.</text>
</comment>
<dbReference type="InterPro" id="IPR013083">
    <property type="entry name" value="Znf_RING/FYVE/PHD"/>
</dbReference>
<dbReference type="Pfam" id="PF00642">
    <property type="entry name" value="zf-CCCH"/>
    <property type="match status" value="1"/>
</dbReference>
<dbReference type="FunFam" id="1.20.120.1790:FF:000001">
    <property type="entry name" value="roquin-1 isoform X1"/>
    <property type="match status" value="1"/>
</dbReference>
<dbReference type="CDD" id="cd16638">
    <property type="entry name" value="mRING-HC-C3HC3D_Roquin"/>
    <property type="match status" value="1"/>
</dbReference>
<feature type="domain" description="RING-type" evidence="14">
    <location>
        <begin position="14"/>
        <end position="54"/>
    </location>
</feature>
<dbReference type="EC" id="2.3.2.27" evidence="4"/>
<dbReference type="GO" id="GO:0003725">
    <property type="term" value="F:double-stranded RNA binding"/>
    <property type="evidence" value="ECO:0007669"/>
    <property type="project" value="TreeGrafter"/>
</dbReference>
<dbReference type="PROSITE" id="PS00518">
    <property type="entry name" value="ZF_RING_1"/>
    <property type="match status" value="1"/>
</dbReference>
<dbReference type="FunFam" id="3.30.40.10:FF:000047">
    <property type="entry name" value="Roquin-2 isoform 1"/>
    <property type="match status" value="1"/>
</dbReference>
<evidence type="ECO:0000256" key="10">
    <source>
        <dbReference type="ARBA" id="ARBA00022884"/>
    </source>
</evidence>
<dbReference type="AlphaFoldDB" id="A0A8X6MIT9"/>
<dbReference type="InterPro" id="IPR017907">
    <property type="entry name" value="Znf_RING_CS"/>
</dbReference>
<comment type="catalytic activity">
    <reaction evidence="1">
        <text>S-ubiquitinyl-[E2 ubiquitin-conjugating enzyme]-L-cysteine + [acceptor protein]-L-lysine = [E2 ubiquitin-conjugating enzyme]-L-cysteine + N(6)-ubiquitinyl-[acceptor protein]-L-lysine.</text>
        <dbReference type="EC" id="2.3.2.27"/>
    </reaction>
</comment>
<keyword evidence="5" id="KW-0963">Cytoplasm</keyword>
<evidence type="ECO:0000256" key="2">
    <source>
        <dbReference type="ARBA" id="ARBA00004201"/>
    </source>
</evidence>
<feature type="compositionally biased region" description="Low complexity" evidence="13">
    <location>
        <begin position="460"/>
        <end position="470"/>
    </location>
</feature>
<keyword evidence="6" id="KW-0808">Transferase</keyword>
<evidence type="ECO:0000256" key="9">
    <source>
        <dbReference type="ARBA" id="ARBA00022833"/>
    </source>
</evidence>
<dbReference type="Gene3D" id="1.20.120.1790">
    <property type="match status" value="1"/>
</dbReference>
<dbReference type="PANTHER" id="PTHR13139">
    <property type="entry name" value="RING FINGER AND CCCH-TYPE ZINC FINGER DOMAIN-CONTAINING PROTEIN"/>
    <property type="match status" value="1"/>
</dbReference>
<dbReference type="Pfam" id="PF18386">
    <property type="entry name" value="ROQ_II"/>
    <property type="match status" value="1"/>
</dbReference>
<dbReference type="GO" id="GO:0010494">
    <property type="term" value="C:cytoplasmic stress granule"/>
    <property type="evidence" value="ECO:0007669"/>
    <property type="project" value="TreeGrafter"/>
</dbReference>